<feature type="domain" description="TonB-dependent receptor-like beta-barrel" evidence="14">
    <location>
        <begin position="293"/>
        <end position="729"/>
    </location>
</feature>
<keyword evidence="4" id="KW-0410">Iron transport</keyword>
<organism evidence="16 17">
    <name type="scientific">Sandarakinorhabdus cyanobacteriorum</name>
    <dbReference type="NCBI Taxonomy" id="1981098"/>
    <lineage>
        <taxon>Bacteria</taxon>
        <taxon>Pseudomonadati</taxon>
        <taxon>Pseudomonadota</taxon>
        <taxon>Alphaproteobacteria</taxon>
        <taxon>Sphingomonadales</taxon>
        <taxon>Sphingosinicellaceae</taxon>
        <taxon>Sandarakinorhabdus</taxon>
    </lineage>
</organism>
<keyword evidence="13" id="KW-0732">Signal</keyword>
<dbReference type="PANTHER" id="PTHR32552">
    <property type="entry name" value="FERRICHROME IRON RECEPTOR-RELATED"/>
    <property type="match status" value="1"/>
</dbReference>
<dbReference type="Proteomes" id="UP000216991">
    <property type="component" value="Unassembled WGS sequence"/>
</dbReference>
<evidence type="ECO:0008006" key="18">
    <source>
        <dbReference type="Google" id="ProtNLM"/>
    </source>
</evidence>
<dbReference type="Gene3D" id="2.40.170.20">
    <property type="entry name" value="TonB-dependent receptor, beta-barrel domain"/>
    <property type="match status" value="1"/>
</dbReference>
<keyword evidence="3 11" id="KW-1134">Transmembrane beta strand</keyword>
<keyword evidence="6" id="KW-0408">Iron</keyword>
<keyword evidence="10 11" id="KW-0998">Cell outer membrane</keyword>
<dbReference type="Pfam" id="PF00593">
    <property type="entry name" value="TonB_dep_Rec_b-barrel"/>
    <property type="match status" value="1"/>
</dbReference>
<keyword evidence="2 11" id="KW-0813">Transport</keyword>
<comment type="similarity">
    <text evidence="11 12">Belongs to the TonB-dependent receptor family.</text>
</comment>
<evidence type="ECO:0000256" key="11">
    <source>
        <dbReference type="PROSITE-ProRule" id="PRU01360"/>
    </source>
</evidence>
<evidence type="ECO:0000256" key="13">
    <source>
        <dbReference type="SAM" id="SignalP"/>
    </source>
</evidence>
<sequence>MIQQGGRMVLQSVRALLLASAVVAVPVIAQEAAPQAVDTAVVEEIVVTAQRKAERLQDVPIAVTAFTTDTLRRNDVRDLGRLEVLTPGFSFGRSGSDARPAIRGVRTENVAVSGDPTIGFFVDNVYRSRASMANEPFTDVARVEVQRGPQGTLYGRNTFGGNIAVSTATPTDELSGGVNLIYGSFDRISGEGFVNVPVAKGVGLRIAGLRETMDGYVKGTTRDLDIFNRDTTYLRGTLKLEPASGIEAVLRYSYWRDKGTGAGAFGYRVGGVFVNPTTNAFDINGQPRALLYDLPRTGLPGLTGTPISSNPHFYPGDTRLEQDLEQHSVSLNVQAELGNVVLRSITGYVDYNVFRNADNDFSLRAGNVDGQEDKLTAFSQEIQLASNDKGSRFDWLVGYFFFKEDVSASFFSSCPTAARNTAGCAFAAGLPVTTSHAVFGQASYYLIEDKLRFTGGIRYTSDSKDISRANATTDVNQRLVTITPTGQQFTLDFDKVTWRANLDYKISSNNMIYASVSTGFRSGGFNAGFFTNPLLPGGFGPENVTAYEVGSKNRFADGKVQLNLSAYRNEFSDLQVQNQFLVQGASGVTTASVILNAARAHSMGIEAELQWVPAEGLNIAMSGTLMEAKYDRYANVPAPANYTGLLDYTGNEIPYSPSWKLTALVSYDFDLGSSGKITPQATLVWSDGFQLTDTNTALDRQNSFAKLDLRIGWRSADDRFSVEGFVNNVTNQITLQRATFGSRGLNQSFDAPRMFGIRVGARF</sequence>
<dbReference type="InterPro" id="IPR000531">
    <property type="entry name" value="Beta-barrel_TonB"/>
</dbReference>
<dbReference type="GO" id="GO:0009279">
    <property type="term" value="C:cell outer membrane"/>
    <property type="evidence" value="ECO:0007669"/>
    <property type="project" value="UniProtKB-SubCell"/>
</dbReference>
<evidence type="ECO:0000259" key="15">
    <source>
        <dbReference type="Pfam" id="PF07715"/>
    </source>
</evidence>
<evidence type="ECO:0000256" key="1">
    <source>
        <dbReference type="ARBA" id="ARBA00004571"/>
    </source>
</evidence>
<dbReference type="InterPro" id="IPR036942">
    <property type="entry name" value="Beta-barrel_TonB_sf"/>
</dbReference>
<evidence type="ECO:0000256" key="4">
    <source>
        <dbReference type="ARBA" id="ARBA00022496"/>
    </source>
</evidence>
<evidence type="ECO:0000259" key="14">
    <source>
        <dbReference type="Pfam" id="PF00593"/>
    </source>
</evidence>
<evidence type="ECO:0000313" key="17">
    <source>
        <dbReference type="Proteomes" id="UP000216991"/>
    </source>
</evidence>
<dbReference type="SUPFAM" id="SSF56935">
    <property type="entry name" value="Porins"/>
    <property type="match status" value="1"/>
</dbReference>
<accession>A0A255YZQ5</accession>
<dbReference type="GO" id="GO:0006826">
    <property type="term" value="P:iron ion transport"/>
    <property type="evidence" value="ECO:0007669"/>
    <property type="project" value="UniProtKB-KW"/>
</dbReference>
<keyword evidence="5 11" id="KW-0812">Transmembrane</keyword>
<evidence type="ECO:0000256" key="9">
    <source>
        <dbReference type="ARBA" id="ARBA00023136"/>
    </source>
</evidence>
<dbReference type="EMBL" id="NOXT01000066">
    <property type="protein sequence ID" value="OYQ34727.1"/>
    <property type="molecule type" value="Genomic_DNA"/>
</dbReference>
<evidence type="ECO:0000256" key="12">
    <source>
        <dbReference type="RuleBase" id="RU003357"/>
    </source>
</evidence>
<dbReference type="AlphaFoldDB" id="A0A255YZQ5"/>
<evidence type="ECO:0000256" key="8">
    <source>
        <dbReference type="ARBA" id="ARBA00023077"/>
    </source>
</evidence>
<comment type="subcellular location">
    <subcellularLocation>
        <location evidence="1 11">Cell outer membrane</location>
        <topology evidence="1 11">Multi-pass membrane protein</topology>
    </subcellularLocation>
</comment>
<dbReference type="InterPro" id="IPR012910">
    <property type="entry name" value="Plug_dom"/>
</dbReference>
<dbReference type="OrthoDB" id="7051185at2"/>
<keyword evidence="8 12" id="KW-0798">TonB box</keyword>
<dbReference type="PROSITE" id="PS52016">
    <property type="entry name" value="TONB_DEPENDENT_REC_3"/>
    <property type="match status" value="1"/>
</dbReference>
<evidence type="ECO:0000256" key="3">
    <source>
        <dbReference type="ARBA" id="ARBA00022452"/>
    </source>
</evidence>
<dbReference type="InterPro" id="IPR039426">
    <property type="entry name" value="TonB-dep_rcpt-like"/>
</dbReference>
<dbReference type="Pfam" id="PF07715">
    <property type="entry name" value="Plug"/>
    <property type="match status" value="1"/>
</dbReference>
<dbReference type="PANTHER" id="PTHR32552:SF81">
    <property type="entry name" value="TONB-DEPENDENT OUTER MEMBRANE RECEPTOR"/>
    <property type="match status" value="1"/>
</dbReference>
<comment type="caution">
    <text evidence="16">The sequence shown here is derived from an EMBL/GenBank/DDBJ whole genome shotgun (WGS) entry which is preliminary data.</text>
</comment>
<feature type="chain" id="PRO_5012603811" description="TonB-dependent receptor" evidence="13">
    <location>
        <begin position="30"/>
        <end position="763"/>
    </location>
</feature>
<evidence type="ECO:0000256" key="10">
    <source>
        <dbReference type="ARBA" id="ARBA00023237"/>
    </source>
</evidence>
<reference evidence="16 17" key="1">
    <citation type="submission" date="2017-07" db="EMBL/GenBank/DDBJ databases">
        <title>Sandarakinorhabdus cyanobacteriorum sp. nov., a novel bacterium isolated from cyanobacterial aggregates in a eutrophic lake.</title>
        <authorList>
            <person name="Cai H."/>
        </authorList>
    </citation>
    <scope>NUCLEOTIDE SEQUENCE [LARGE SCALE GENOMIC DNA]</scope>
    <source>
        <strain evidence="16 17">TH057</strain>
    </source>
</reference>
<evidence type="ECO:0000256" key="6">
    <source>
        <dbReference type="ARBA" id="ARBA00023004"/>
    </source>
</evidence>
<gene>
    <name evidence="16" type="ORF">CHU93_02205</name>
</gene>
<evidence type="ECO:0000256" key="5">
    <source>
        <dbReference type="ARBA" id="ARBA00022692"/>
    </source>
</evidence>
<proteinExistence type="inferred from homology"/>
<name>A0A255YZQ5_9SPHN</name>
<feature type="domain" description="TonB-dependent receptor plug" evidence="15">
    <location>
        <begin position="56"/>
        <end position="161"/>
    </location>
</feature>
<keyword evidence="9 11" id="KW-0472">Membrane</keyword>
<evidence type="ECO:0000256" key="7">
    <source>
        <dbReference type="ARBA" id="ARBA00023065"/>
    </source>
</evidence>
<keyword evidence="7" id="KW-0406">Ion transport</keyword>
<evidence type="ECO:0000313" key="16">
    <source>
        <dbReference type="EMBL" id="OYQ34727.1"/>
    </source>
</evidence>
<evidence type="ECO:0000256" key="2">
    <source>
        <dbReference type="ARBA" id="ARBA00022448"/>
    </source>
</evidence>
<keyword evidence="17" id="KW-1185">Reference proteome</keyword>
<protein>
    <recommendedName>
        <fullName evidence="18">TonB-dependent receptor</fullName>
    </recommendedName>
</protein>
<feature type="signal peptide" evidence="13">
    <location>
        <begin position="1"/>
        <end position="29"/>
    </location>
</feature>